<keyword evidence="1" id="KW-0028">Amino-acid biosynthesis</keyword>
<evidence type="ECO:0008006" key="4">
    <source>
        <dbReference type="Google" id="ProtNLM"/>
    </source>
</evidence>
<name>X1KJQ0_9ZZZZ</name>
<dbReference type="Gene3D" id="3.40.50.300">
    <property type="entry name" value="P-loop containing nucleotide triphosphate hydrolases"/>
    <property type="match status" value="1"/>
</dbReference>
<dbReference type="SUPFAM" id="SSF52540">
    <property type="entry name" value="P-loop containing nucleoside triphosphate hydrolases"/>
    <property type="match status" value="1"/>
</dbReference>
<dbReference type="GO" id="GO:0005829">
    <property type="term" value="C:cytosol"/>
    <property type="evidence" value="ECO:0007669"/>
    <property type="project" value="TreeGrafter"/>
</dbReference>
<dbReference type="Pfam" id="PF01202">
    <property type="entry name" value="SKI"/>
    <property type="match status" value="1"/>
</dbReference>
<dbReference type="InterPro" id="IPR031322">
    <property type="entry name" value="Shikimate/glucono_kinase"/>
</dbReference>
<gene>
    <name evidence="3" type="ORF">S03H2_68298</name>
</gene>
<evidence type="ECO:0000313" key="3">
    <source>
        <dbReference type="EMBL" id="GAH82288.1"/>
    </source>
</evidence>
<dbReference type="GO" id="GO:0008652">
    <property type="term" value="P:amino acid biosynthetic process"/>
    <property type="evidence" value="ECO:0007669"/>
    <property type="project" value="UniProtKB-KW"/>
</dbReference>
<keyword evidence="2" id="KW-0057">Aromatic amino acid biosynthesis</keyword>
<protein>
    <recommendedName>
        <fullName evidence="4">Shikimate kinase</fullName>
    </recommendedName>
</protein>
<dbReference type="EMBL" id="BARU01044880">
    <property type="protein sequence ID" value="GAH82288.1"/>
    <property type="molecule type" value="Genomic_DNA"/>
</dbReference>
<reference evidence="3" key="1">
    <citation type="journal article" date="2014" name="Front. Microbiol.">
        <title>High frequency of phylogenetically diverse reductive dehalogenase-homologous genes in deep subseafloor sedimentary metagenomes.</title>
        <authorList>
            <person name="Kawai M."/>
            <person name="Futagami T."/>
            <person name="Toyoda A."/>
            <person name="Takaki Y."/>
            <person name="Nishi S."/>
            <person name="Hori S."/>
            <person name="Arai W."/>
            <person name="Tsubouchi T."/>
            <person name="Morono Y."/>
            <person name="Uchiyama I."/>
            <person name="Ito T."/>
            <person name="Fujiyama A."/>
            <person name="Inagaki F."/>
            <person name="Takami H."/>
        </authorList>
    </citation>
    <scope>NUCLEOTIDE SEQUENCE</scope>
    <source>
        <strain evidence="3">Expedition CK06-06</strain>
    </source>
</reference>
<dbReference type="InterPro" id="IPR027417">
    <property type="entry name" value="P-loop_NTPase"/>
</dbReference>
<dbReference type="GO" id="GO:0004765">
    <property type="term" value="F:shikimate kinase activity"/>
    <property type="evidence" value="ECO:0007669"/>
    <property type="project" value="TreeGrafter"/>
</dbReference>
<dbReference type="GO" id="GO:0009073">
    <property type="term" value="P:aromatic amino acid family biosynthetic process"/>
    <property type="evidence" value="ECO:0007669"/>
    <property type="project" value="UniProtKB-KW"/>
</dbReference>
<feature type="non-terminal residue" evidence="3">
    <location>
        <position position="89"/>
    </location>
</feature>
<accession>X1KJQ0</accession>
<evidence type="ECO:0000256" key="2">
    <source>
        <dbReference type="ARBA" id="ARBA00023141"/>
    </source>
</evidence>
<organism evidence="3">
    <name type="scientific">marine sediment metagenome</name>
    <dbReference type="NCBI Taxonomy" id="412755"/>
    <lineage>
        <taxon>unclassified sequences</taxon>
        <taxon>metagenomes</taxon>
        <taxon>ecological metagenomes</taxon>
    </lineage>
</organism>
<dbReference type="AlphaFoldDB" id="X1KJQ0"/>
<dbReference type="PANTHER" id="PTHR21087">
    <property type="entry name" value="SHIKIMATE KINASE"/>
    <property type="match status" value="1"/>
</dbReference>
<comment type="caution">
    <text evidence="3">The sequence shown here is derived from an EMBL/GenBank/DDBJ whole genome shotgun (WGS) entry which is preliminary data.</text>
</comment>
<dbReference type="PANTHER" id="PTHR21087:SF16">
    <property type="entry name" value="SHIKIMATE KINASE 1, CHLOROPLASTIC"/>
    <property type="match status" value="1"/>
</dbReference>
<proteinExistence type="predicted"/>
<evidence type="ECO:0000256" key="1">
    <source>
        <dbReference type="ARBA" id="ARBA00022605"/>
    </source>
</evidence>
<sequence>MLLKMPKDSIALIGFMATGKTTIGKALVEYLGNDYRFIETDQLIIQIAGKPIPRIFSEDGEDKFREYEISVCENVSKLHRVIISCGGGV</sequence>
<dbReference type="PRINTS" id="PR01100">
    <property type="entry name" value="SHIKIMTKNASE"/>
</dbReference>